<name>A0AAX2EMG0_9ENTR</name>
<evidence type="ECO:0008006" key="5">
    <source>
        <dbReference type="Google" id="ProtNLM"/>
    </source>
</evidence>
<organism evidence="1 4">
    <name type="scientific">Kosakonia radicincitans</name>
    <dbReference type="NCBI Taxonomy" id="283686"/>
    <lineage>
        <taxon>Bacteria</taxon>
        <taxon>Pseudomonadati</taxon>
        <taxon>Pseudomonadota</taxon>
        <taxon>Gammaproteobacteria</taxon>
        <taxon>Enterobacterales</taxon>
        <taxon>Enterobacteriaceae</taxon>
        <taxon>Kosakonia</taxon>
    </lineage>
</organism>
<protein>
    <recommendedName>
        <fullName evidence="5">Transposase</fullName>
    </recommendedName>
</protein>
<reference evidence="3 4" key="1">
    <citation type="submission" date="2016-10" db="EMBL/GenBank/DDBJ databases">
        <authorList>
            <person name="Varghese N."/>
            <person name="Submissions S."/>
        </authorList>
    </citation>
    <scope>NUCLEOTIDE SEQUENCE [LARGE SCALE GENOMIC DNA]</scope>
    <source>
        <strain evidence="2 3">NFIX06</strain>
        <strain evidence="1 4">NFIX08</strain>
    </source>
</reference>
<proteinExistence type="predicted"/>
<sequence>MKYPRSNYRVKTIFRDANYQCFLVSKMQDYDEVHIIGSVLKQIT</sequence>
<keyword evidence="3" id="KW-1185">Reference proteome</keyword>
<comment type="caution">
    <text evidence="1">The sequence shown here is derived from an EMBL/GenBank/DDBJ whole genome shotgun (WGS) entry which is preliminary data.</text>
</comment>
<dbReference type="EMBL" id="FOYJ01000001">
    <property type="protein sequence ID" value="SFQ98949.1"/>
    <property type="molecule type" value="Genomic_DNA"/>
</dbReference>
<evidence type="ECO:0000313" key="4">
    <source>
        <dbReference type="Proteomes" id="UP000199173"/>
    </source>
</evidence>
<evidence type="ECO:0000313" key="3">
    <source>
        <dbReference type="Proteomes" id="UP000198760"/>
    </source>
</evidence>
<evidence type="ECO:0000313" key="2">
    <source>
        <dbReference type="EMBL" id="SFT44752.1"/>
    </source>
</evidence>
<dbReference type="Proteomes" id="UP000199173">
    <property type="component" value="Unassembled WGS sequence"/>
</dbReference>
<dbReference type="Proteomes" id="UP000198760">
    <property type="component" value="Unassembled WGS sequence"/>
</dbReference>
<gene>
    <name evidence="2" type="ORF">SAMN03159428_00615</name>
    <name evidence="1" type="ORF">SAMN03159514_00616</name>
</gene>
<accession>A0AAX2EMG0</accession>
<dbReference type="AlphaFoldDB" id="A0AAX2EMG0"/>
<dbReference type="EMBL" id="FPAV01000001">
    <property type="protein sequence ID" value="SFT44752.1"/>
    <property type="molecule type" value="Genomic_DNA"/>
</dbReference>
<evidence type="ECO:0000313" key="1">
    <source>
        <dbReference type="EMBL" id="SFQ98949.1"/>
    </source>
</evidence>